<name>A0A0G1PWZ3_9BACT</name>
<evidence type="ECO:0000313" key="1">
    <source>
        <dbReference type="EMBL" id="KKU37346.1"/>
    </source>
</evidence>
<reference evidence="1 2" key="1">
    <citation type="journal article" date="2015" name="Nature">
        <title>rRNA introns, odd ribosomes, and small enigmatic genomes across a large radiation of phyla.</title>
        <authorList>
            <person name="Brown C.T."/>
            <person name="Hug L.A."/>
            <person name="Thomas B.C."/>
            <person name="Sharon I."/>
            <person name="Castelle C.J."/>
            <person name="Singh A."/>
            <person name="Wilkins M.J."/>
            <person name="Williams K.H."/>
            <person name="Banfield J.F."/>
        </authorList>
    </citation>
    <scope>NUCLEOTIDE SEQUENCE [LARGE SCALE GENOMIC DNA]</scope>
</reference>
<gene>
    <name evidence="1" type="ORF">UX53_C0052G0005</name>
</gene>
<comment type="caution">
    <text evidence="1">The sequence shown here is derived from an EMBL/GenBank/DDBJ whole genome shotgun (WGS) entry which is preliminary data.</text>
</comment>
<dbReference type="Gene3D" id="2.60.40.10">
    <property type="entry name" value="Immunoglobulins"/>
    <property type="match status" value="1"/>
</dbReference>
<dbReference type="Pfam" id="PF07610">
    <property type="entry name" value="DUF1573"/>
    <property type="match status" value="1"/>
</dbReference>
<dbReference type="AlphaFoldDB" id="A0A0G1PWZ3"/>
<protein>
    <recommendedName>
        <fullName evidence="3">DUF1573 domain-containing protein</fullName>
    </recommendedName>
</protein>
<sequence length="179" mass="19496">MTKTTTLVLTFAAAIVISAVIAFILLGGESILAPAIEKSSKNSQAPIRSSRLIISPKEYDFGKIKQSGGVVSTSFRVFNNGAEDVIIEGVATSCSCTTAEIDPEGKLALNESGKKTIKPSETAELKVMFDPNYHYESDGRFFRTTTIKSNAQGEDPEVKIWVEVEYNLGKDKLKFPPKE</sequence>
<dbReference type="EMBL" id="LCMO01000052">
    <property type="protein sequence ID" value="KKU37346.1"/>
    <property type="molecule type" value="Genomic_DNA"/>
</dbReference>
<dbReference type="InterPro" id="IPR013783">
    <property type="entry name" value="Ig-like_fold"/>
</dbReference>
<dbReference type="Proteomes" id="UP000033818">
    <property type="component" value="Unassembled WGS sequence"/>
</dbReference>
<accession>A0A0G1PWZ3</accession>
<proteinExistence type="predicted"/>
<evidence type="ECO:0000313" key="2">
    <source>
        <dbReference type="Proteomes" id="UP000033818"/>
    </source>
</evidence>
<evidence type="ECO:0008006" key="3">
    <source>
        <dbReference type="Google" id="ProtNLM"/>
    </source>
</evidence>
<dbReference type="PANTHER" id="PTHR37833:SF1">
    <property type="entry name" value="SIGNAL PEPTIDE PROTEIN"/>
    <property type="match status" value="1"/>
</dbReference>
<organism evidence="1 2">
    <name type="scientific">Candidatus Azambacteria bacterium GW2011_GWB2_46_37</name>
    <dbReference type="NCBI Taxonomy" id="1618618"/>
    <lineage>
        <taxon>Bacteria</taxon>
        <taxon>Candidatus Azamiibacteriota</taxon>
    </lineage>
</organism>
<dbReference type="PANTHER" id="PTHR37833">
    <property type="entry name" value="LIPOPROTEIN-RELATED"/>
    <property type="match status" value="1"/>
</dbReference>
<dbReference type="InterPro" id="IPR011467">
    <property type="entry name" value="DUF1573"/>
</dbReference>